<feature type="transmembrane region" description="Helical" evidence="2">
    <location>
        <begin position="151"/>
        <end position="174"/>
    </location>
</feature>
<protein>
    <recommendedName>
        <fullName evidence="5">Fucose-specific lectin</fullName>
    </recommendedName>
</protein>
<dbReference type="EMBL" id="MU004233">
    <property type="protein sequence ID" value="KAF2671173.1"/>
    <property type="molecule type" value="Genomic_DNA"/>
</dbReference>
<proteinExistence type="predicted"/>
<evidence type="ECO:0008006" key="5">
    <source>
        <dbReference type="Google" id="ProtNLM"/>
    </source>
</evidence>
<keyword evidence="2" id="KW-1133">Transmembrane helix</keyword>
<feature type="region of interest" description="Disordered" evidence="1">
    <location>
        <begin position="1"/>
        <end position="39"/>
    </location>
</feature>
<dbReference type="OrthoDB" id="5429992at2759"/>
<feature type="compositionally biased region" description="Polar residues" evidence="1">
    <location>
        <begin position="23"/>
        <end position="34"/>
    </location>
</feature>
<reference evidence="3" key="1">
    <citation type="journal article" date="2020" name="Stud. Mycol.">
        <title>101 Dothideomycetes genomes: a test case for predicting lifestyles and emergence of pathogens.</title>
        <authorList>
            <person name="Haridas S."/>
            <person name="Albert R."/>
            <person name="Binder M."/>
            <person name="Bloem J."/>
            <person name="Labutti K."/>
            <person name="Salamov A."/>
            <person name="Andreopoulos B."/>
            <person name="Baker S."/>
            <person name="Barry K."/>
            <person name="Bills G."/>
            <person name="Bluhm B."/>
            <person name="Cannon C."/>
            <person name="Castanera R."/>
            <person name="Culley D."/>
            <person name="Daum C."/>
            <person name="Ezra D."/>
            <person name="Gonzalez J."/>
            <person name="Henrissat B."/>
            <person name="Kuo A."/>
            <person name="Liang C."/>
            <person name="Lipzen A."/>
            <person name="Lutzoni F."/>
            <person name="Magnuson J."/>
            <person name="Mondo S."/>
            <person name="Nolan M."/>
            <person name="Ohm R."/>
            <person name="Pangilinan J."/>
            <person name="Park H.-J."/>
            <person name="Ramirez L."/>
            <person name="Alfaro M."/>
            <person name="Sun H."/>
            <person name="Tritt A."/>
            <person name="Yoshinaga Y."/>
            <person name="Zwiers L.-H."/>
            <person name="Turgeon B."/>
            <person name="Goodwin S."/>
            <person name="Spatafora J."/>
            <person name="Crous P."/>
            <person name="Grigoriev I."/>
        </authorList>
    </citation>
    <scope>NUCLEOTIDE SEQUENCE</scope>
    <source>
        <strain evidence="3">CBS 115976</strain>
    </source>
</reference>
<gene>
    <name evidence="3" type="ORF">BT63DRAFT_423401</name>
</gene>
<dbReference type="SUPFAM" id="SSF89372">
    <property type="entry name" value="Fucose-specific lectin"/>
    <property type="match status" value="1"/>
</dbReference>
<evidence type="ECO:0000256" key="1">
    <source>
        <dbReference type="SAM" id="MobiDB-lite"/>
    </source>
</evidence>
<feature type="region of interest" description="Disordered" evidence="1">
    <location>
        <begin position="52"/>
        <end position="73"/>
    </location>
</feature>
<evidence type="ECO:0000313" key="4">
    <source>
        <dbReference type="Proteomes" id="UP000799302"/>
    </source>
</evidence>
<accession>A0A6A6UI99</accession>
<dbReference type="Gene3D" id="2.120.10.70">
    <property type="entry name" value="Fucose-specific lectin"/>
    <property type="match status" value="1"/>
</dbReference>
<keyword evidence="4" id="KW-1185">Reference proteome</keyword>
<dbReference type="AlphaFoldDB" id="A0A6A6UI99"/>
<name>A0A6A6UI99_9PEZI</name>
<keyword evidence="2" id="KW-0472">Membrane</keyword>
<evidence type="ECO:0000313" key="3">
    <source>
        <dbReference type="EMBL" id="KAF2671173.1"/>
    </source>
</evidence>
<dbReference type="Proteomes" id="UP000799302">
    <property type="component" value="Unassembled WGS sequence"/>
</dbReference>
<keyword evidence="2" id="KW-0812">Transmembrane</keyword>
<sequence>MFVPSPAYTPVSQSCDMTDDNRQSSQSAQDSITIADSPRPLSLFDIQSALYPVNPDQEAGEPSPKHISYPSDGRYSRAATVSPEVGADSPQAAWAEYDADSAKEAVPPPEKEAVSFTGYKQDDTILPKWADGGESEPNQARPIGFLRRFRWFFIGLLIGVILALAVGLGVGFGINKKDTPTNSNATATPSPSPSNFSQGGVFNMSGFAIGSQNRVSEPDGQVNLFYQHYTGELRWLIKANDDWSGSPQYVVATDAKNATPISTVILPLNGSYAKWHVFYIDKNNYIRERIRETSNDDKWTDGPLNDLQLIALDFPHISFASMYCAWLGSGKDEGIQLFYASDNYTIQEVDWVASTGNWNKTGSISANGHIGIGSYTWDSTHSLIYLMVGNHNNELNILWKDMNSSVTATPTHPVKTWTNSSVVIPGLYSSSSVAWNNILMQQMSNGSVIGSNVTLDAENTRLIPGSSFELPTKPLLGSQIWIWEFNAAIKPQELTVIDQINGSDLTATTMIFGSQSGIGNLSGTAIDIPEK</sequence>
<evidence type="ECO:0000256" key="2">
    <source>
        <dbReference type="SAM" id="Phobius"/>
    </source>
</evidence>
<organism evidence="3 4">
    <name type="scientific">Microthyrium microscopicum</name>
    <dbReference type="NCBI Taxonomy" id="703497"/>
    <lineage>
        <taxon>Eukaryota</taxon>
        <taxon>Fungi</taxon>
        <taxon>Dikarya</taxon>
        <taxon>Ascomycota</taxon>
        <taxon>Pezizomycotina</taxon>
        <taxon>Dothideomycetes</taxon>
        <taxon>Dothideomycetes incertae sedis</taxon>
        <taxon>Microthyriales</taxon>
        <taxon>Microthyriaceae</taxon>
        <taxon>Microthyrium</taxon>
    </lineage>
</organism>